<evidence type="ECO:0000256" key="1">
    <source>
        <dbReference type="SAM" id="MobiDB-lite"/>
    </source>
</evidence>
<name>A0ABD3R0S7_9STRA</name>
<evidence type="ECO:0000313" key="2">
    <source>
        <dbReference type="EMBL" id="KAL3806240.1"/>
    </source>
</evidence>
<feature type="compositionally biased region" description="Gly residues" evidence="1">
    <location>
        <begin position="310"/>
        <end position="319"/>
    </location>
</feature>
<keyword evidence="3" id="KW-1185">Reference proteome</keyword>
<reference evidence="2 3" key="1">
    <citation type="submission" date="2024-10" db="EMBL/GenBank/DDBJ databases">
        <title>Updated reference genomes for cyclostephanoid diatoms.</title>
        <authorList>
            <person name="Roberts W.R."/>
            <person name="Alverson A.J."/>
        </authorList>
    </citation>
    <scope>NUCLEOTIDE SEQUENCE [LARGE SCALE GENOMIC DNA]</scope>
    <source>
        <strain evidence="2 3">AJA228-03</strain>
    </source>
</reference>
<feature type="region of interest" description="Disordered" evidence="1">
    <location>
        <begin position="301"/>
        <end position="339"/>
    </location>
</feature>
<sequence length="339" mass="35440">MMESEYSPGVDATPLPPPPSSDDDLLFDDDPFRVDDLDLALALDDDGGGGVDSTAVPAAAPAVDDDDDVDPWAVLAAAAAGENASSSPPETSPTQSTSKEATILAHAEGEVFAMPGHDEAAAGVPPLLASITARIHEVDAMAGISSRVRTIDDQYHVTERLSHLKDDVIGPVVAGTIERTRDAIAPVKERVAPAVMERWGVVREGAANANIGERWSSISAAASSAAAGTAAQLSESVSRLRDELDVKRALANAASAEDDARRGMELPRWEHGIGGAKDKVVEGWTGGVNWLQRRILDARGRQMQNQQDYSGGGGGGAGGADPSLMRLDSYGLPSSFRRD</sequence>
<dbReference type="EMBL" id="JALLPB020000855">
    <property type="protein sequence ID" value="KAL3806240.1"/>
    <property type="molecule type" value="Genomic_DNA"/>
</dbReference>
<dbReference type="AlphaFoldDB" id="A0ABD3R0S7"/>
<proteinExistence type="predicted"/>
<feature type="region of interest" description="Disordered" evidence="1">
    <location>
        <begin position="79"/>
        <end position="100"/>
    </location>
</feature>
<feature type="region of interest" description="Disordered" evidence="1">
    <location>
        <begin position="1"/>
        <end position="31"/>
    </location>
</feature>
<organism evidence="2 3">
    <name type="scientific">Cyclostephanos tholiformis</name>
    <dbReference type="NCBI Taxonomy" id="382380"/>
    <lineage>
        <taxon>Eukaryota</taxon>
        <taxon>Sar</taxon>
        <taxon>Stramenopiles</taxon>
        <taxon>Ochrophyta</taxon>
        <taxon>Bacillariophyta</taxon>
        <taxon>Coscinodiscophyceae</taxon>
        <taxon>Thalassiosirophycidae</taxon>
        <taxon>Stephanodiscales</taxon>
        <taxon>Stephanodiscaceae</taxon>
        <taxon>Cyclostephanos</taxon>
    </lineage>
</organism>
<feature type="region of interest" description="Disordered" evidence="1">
    <location>
        <begin position="44"/>
        <end position="67"/>
    </location>
</feature>
<gene>
    <name evidence="2" type="ORF">ACHAXA_008224</name>
</gene>
<protein>
    <submittedName>
        <fullName evidence="2">Uncharacterized protein</fullName>
    </submittedName>
</protein>
<dbReference type="Proteomes" id="UP001530377">
    <property type="component" value="Unassembled WGS sequence"/>
</dbReference>
<comment type="caution">
    <text evidence="2">The sequence shown here is derived from an EMBL/GenBank/DDBJ whole genome shotgun (WGS) entry which is preliminary data.</text>
</comment>
<feature type="compositionally biased region" description="Low complexity" evidence="1">
    <location>
        <begin position="79"/>
        <end position="98"/>
    </location>
</feature>
<accession>A0ABD3R0S7</accession>
<evidence type="ECO:0000313" key="3">
    <source>
        <dbReference type="Proteomes" id="UP001530377"/>
    </source>
</evidence>